<sequence>MAERQLRKGALELVVLGLLASKPSYGGELVDRLEKETDLGVSQGTLYPLLNRLRRGDLVSTEWQESPSGPPRKIYRLTATGRGYLTELIDEWSRIAAAVDRATNDNHNTSGKERS</sequence>
<dbReference type="InterPro" id="IPR036388">
    <property type="entry name" value="WH-like_DNA-bd_sf"/>
</dbReference>
<dbReference type="KEGG" id="cgrn:4412665_00788"/>
<feature type="domain" description="Transcription regulator PadR N-terminal" evidence="1">
    <location>
        <begin position="15"/>
        <end position="86"/>
    </location>
</feature>
<dbReference type="Proteomes" id="UP000215332">
    <property type="component" value="Chromosome 1"/>
</dbReference>
<protein>
    <submittedName>
        <fullName evidence="2">Transcriptional regulator, Acidobacterial, PadR-family</fullName>
    </submittedName>
</protein>
<dbReference type="Gene3D" id="1.10.10.10">
    <property type="entry name" value="Winged helix-like DNA-binding domain superfamily/Winged helix DNA-binding domain"/>
    <property type="match status" value="1"/>
</dbReference>
<dbReference type="RefSeq" id="WP_016666247.1">
    <property type="nucleotide sequence ID" value="NZ_LT906441.1"/>
</dbReference>
<dbReference type="eggNOG" id="COG1695">
    <property type="taxonomic scope" value="Bacteria"/>
</dbReference>
<dbReference type="PANTHER" id="PTHR33169">
    <property type="entry name" value="PADR-FAMILY TRANSCRIPTIONAL REGULATOR"/>
    <property type="match status" value="1"/>
</dbReference>
<proteinExistence type="predicted"/>
<dbReference type="InterPro" id="IPR036390">
    <property type="entry name" value="WH_DNA-bd_sf"/>
</dbReference>
<accession>A0A239WE41</accession>
<dbReference type="AlphaFoldDB" id="A0A239WE41"/>
<dbReference type="SUPFAM" id="SSF46785">
    <property type="entry name" value="Winged helix' DNA-binding domain"/>
    <property type="match status" value="1"/>
</dbReference>
<dbReference type="InterPro" id="IPR052509">
    <property type="entry name" value="Metal_resp_DNA-bind_regulator"/>
</dbReference>
<dbReference type="PANTHER" id="PTHR33169:SF14">
    <property type="entry name" value="TRANSCRIPTIONAL REGULATOR RV3488"/>
    <property type="match status" value="1"/>
</dbReference>
<dbReference type="EMBL" id="LT906441">
    <property type="protein sequence ID" value="SNV32380.1"/>
    <property type="molecule type" value="Genomic_DNA"/>
</dbReference>
<organism evidence="2 3">
    <name type="scientific">Cutibacterium granulosum</name>
    <dbReference type="NCBI Taxonomy" id="33011"/>
    <lineage>
        <taxon>Bacteria</taxon>
        <taxon>Bacillati</taxon>
        <taxon>Actinomycetota</taxon>
        <taxon>Actinomycetes</taxon>
        <taxon>Propionibacteriales</taxon>
        <taxon>Propionibacteriaceae</taxon>
        <taxon>Cutibacterium</taxon>
    </lineage>
</organism>
<dbReference type="InterPro" id="IPR005149">
    <property type="entry name" value="Tscrpt_reg_PadR_N"/>
</dbReference>
<evidence type="ECO:0000313" key="2">
    <source>
        <dbReference type="EMBL" id="SNV32380.1"/>
    </source>
</evidence>
<evidence type="ECO:0000259" key="1">
    <source>
        <dbReference type="Pfam" id="PF03551"/>
    </source>
</evidence>
<evidence type="ECO:0000313" key="3">
    <source>
        <dbReference type="Proteomes" id="UP000215332"/>
    </source>
</evidence>
<name>A0A239WE41_9ACTN</name>
<dbReference type="Pfam" id="PF03551">
    <property type="entry name" value="PadR"/>
    <property type="match status" value="1"/>
</dbReference>
<gene>
    <name evidence="2" type="ORF">SAMEA4412665_00788</name>
</gene>
<reference evidence="2 3" key="1">
    <citation type="submission" date="2017-06" db="EMBL/GenBank/DDBJ databases">
        <authorList>
            <consortium name="Pathogen Informatics"/>
        </authorList>
    </citation>
    <scope>NUCLEOTIDE SEQUENCE [LARGE SCALE GENOMIC DNA]</scope>
    <source>
        <strain evidence="2 3">NCTC11865</strain>
    </source>
</reference>